<dbReference type="RefSeq" id="WP_191256745.1">
    <property type="nucleotide sequence ID" value="NZ_BNAY01000005.1"/>
</dbReference>
<dbReference type="EMBL" id="BNAY01000005">
    <property type="protein sequence ID" value="GHH24411.1"/>
    <property type="molecule type" value="Genomic_DNA"/>
</dbReference>
<feature type="transmembrane region" description="Helical" evidence="1">
    <location>
        <begin position="31"/>
        <end position="52"/>
    </location>
</feature>
<gene>
    <name evidence="2" type="ORF">GCM10017790_48600</name>
</gene>
<dbReference type="Proteomes" id="UP000635387">
    <property type="component" value="Unassembled WGS sequence"/>
</dbReference>
<evidence type="ECO:0000256" key="1">
    <source>
        <dbReference type="SAM" id="Phobius"/>
    </source>
</evidence>
<comment type="caution">
    <text evidence="2">The sequence shown here is derived from an EMBL/GenBank/DDBJ whole genome shotgun (WGS) entry which is preliminary data.</text>
</comment>
<evidence type="ECO:0000313" key="3">
    <source>
        <dbReference type="Proteomes" id="UP000635387"/>
    </source>
</evidence>
<sequence>MRSSVRVRIKEVNPVPAEADRLRRTPLQEIFWTRTSLLLTVLIVVAGLSLWISSTMDPGAGKTLLTSLGTGTLISAVVGFGQTLITATASQRAMVTPVIEESRRALEALSAEYRSLNKEFFPTHVFEATTDPDPLFNRVMTEDLDVTRHYFFRGFSARHAAARLLLSRTERELRVVIADPRDEGAISGRARYLLRSEEAGMDYETIQARLDDEISIGLVGLFLARGRCSLVDITVVADPPLDRLEVFDESVWVTLYSDIRGATTLYPRTLRFSEGSFLYNKERSEFLRISQSRSGRHFRISTTTTRTDFLALYEKITGSPLSEENFLELEGKFHAFRKEFTKLAELNP</sequence>
<organism evidence="2 3">
    <name type="scientific">Amycolatopsis oliviviridis</name>
    <dbReference type="NCBI Taxonomy" id="1471590"/>
    <lineage>
        <taxon>Bacteria</taxon>
        <taxon>Bacillati</taxon>
        <taxon>Actinomycetota</taxon>
        <taxon>Actinomycetes</taxon>
        <taxon>Pseudonocardiales</taxon>
        <taxon>Pseudonocardiaceae</taxon>
        <taxon>Amycolatopsis</taxon>
    </lineage>
</organism>
<keyword evidence="1" id="KW-0812">Transmembrane</keyword>
<reference evidence="3" key="1">
    <citation type="journal article" date="2019" name="Int. J. Syst. Evol. Microbiol.">
        <title>The Global Catalogue of Microorganisms (GCM) 10K type strain sequencing project: providing services to taxonomists for standard genome sequencing and annotation.</title>
        <authorList>
            <consortium name="The Broad Institute Genomics Platform"/>
            <consortium name="The Broad Institute Genome Sequencing Center for Infectious Disease"/>
            <person name="Wu L."/>
            <person name="Ma J."/>
        </authorList>
    </citation>
    <scope>NUCLEOTIDE SEQUENCE [LARGE SCALE GENOMIC DNA]</scope>
    <source>
        <strain evidence="3">CGMCC 4.7683</strain>
    </source>
</reference>
<name>A0ABQ3LY53_9PSEU</name>
<proteinExistence type="predicted"/>
<keyword evidence="3" id="KW-1185">Reference proteome</keyword>
<keyword evidence="1" id="KW-0472">Membrane</keyword>
<keyword evidence="1" id="KW-1133">Transmembrane helix</keyword>
<protein>
    <submittedName>
        <fullName evidence="2">Uncharacterized protein</fullName>
    </submittedName>
</protein>
<evidence type="ECO:0000313" key="2">
    <source>
        <dbReference type="EMBL" id="GHH24411.1"/>
    </source>
</evidence>
<feature type="transmembrane region" description="Helical" evidence="1">
    <location>
        <begin position="64"/>
        <end position="85"/>
    </location>
</feature>
<accession>A0ABQ3LY53</accession>